<proteinExistence type="inferred from homology"/>
<sequence length="123" mass="14477">MEYQFRRNRLEGNFFAEFSMDHEVLGRWFAEQLGDDNRKANYILSQIAAIKKGTLTHWRDISGDLTIDIDTEQVRVFANVIDFDEKYQLEDAMNLYDAESESYCGLEDFESVLQSWLAFINDK</sequence>
<evidence type="ECO:0000313" key="5">
    <source>
        <dbReference type="Proteomes" id="UP000278855"/>
    </source>
</evidence>
<dbReference type="RefSeq" id="WP_101034228.1">
    <property type="nucleotide sequence ID" value="NZ_CP034073.1"/>
</dbReference>
<dbReference type="EMBL" id="RKKB01000002">
    <property type="protein sequence ID" value="RPA33212.1"/>
    <property type="molecule type" value="Genomic_DNA"/>
</dbReference>
<accession>A0A3N4E8T9</accession>
<reference evidence="2 4" key="1">
    <citation type="submission" date="2018-11" db="EMBL/GenBank/DDBJ databases">
        <title>Shewanella sp. M2.</title>
        <authorList>
            <person name="Hwang Y.J."/>
            <person name="Hwang C.Y."/>
        </authorList>
    </citation>
    <scope>NUCLEOTIDE SEQUENCE [LARGE SCALE GENOMIC DNA]</scope>
    <source>
        <strain evidence="2 4">M2</strain>
    </source>
</reference>
<dbReference type="KEGG" id="spsr:EGC80_08675"/>
<dbReference type="AlphaFoldDB" id="A0A3N4E8T9"/>
<dbReference type="Proteomes" id="UP000273778">
    <property type="component" value="Chromosome"/>
</dbReference>
<name>A0A3N4E8T9_9GAMM</name>
<dbReference type="EMBL" id="CP034073">
    <property type="protein sequence ID" value="AZG34992.1"/>
    <property type="molecule type" value="Genomic_DNA"/>
</dbReference>
<dbReference type="OrthoDB" id="5739292at2"/>
<dbReference type="PIRSF" id="PIRSF006287">
    <property type="entry name" value="UCP006287"/>
    <property type="match status" value="1"/>
</dbReference>
<evidence type="ECO:0000313" key="3">
    <source>
        <dbReference type="EMBL" id="RPA33212.1"/>
    </source>
</evidence>
<dbReference type="Proteomes" id="UP000278855">
    <property type="component" value="Unassembled WGS sequence"/>
</dbReference>
<gene>
    <name evidence="3" type="ORF">EGC77_07670</name>
    <name evidence="2" type="ORF">EGC80_08675</name>
</gene>
<evidence type="ECO:0000256" key="1">
    <source>
        <dbReference type="ARBA" id="ARBA00005367"/>
    </source>
</evidence>
<dbReference type="Pfam" id="PF06062">
    <property type="entry name" value="UPF0231"/>
    <property type="match status" value="1"/>
</dbReference>
<organism evidence="3 5">
    <name type="scientific">Shewanella psychromarinicola</name>
    <dbReference type="NCBI Taxonomy" id="2487742"/>
    <lineage>
        <taxon>Bacteria</taxon>
        <taxon>Pseudomonadati</taxon>
        <taxon>Pseudomonadota</taxon>
        <taxon>Gammaproteobacteria</taxon>
        <taxon>Alteromonadales</taxon>
        <taxon>Shewanellaceae</taxon>
        <taxon>Shewanella</taxon>
    </lineage>
</organism>
<reference evidence="5" key="2">
    <citation type="submission" date="2018-11" db="EMBL/GenBank/DDBJ databases">
        <title>Shewanella sp. R106.</title>
        <authorList>
            <person name="Hwang Y.J."/>
            <person name="Hwang C.Y."/>
        </authorList>
    </citation>
    <scope>NUCLEOTIDE SEQUENCE [LARGE SCALE GENOMIC DNA]</scope>
    <source>
        <strain evidence="5">R106</strain>
    </source>
</reference>
<dbReference type="NCBIfam" id="NF003582">
    <property type="entry name" value="PRK05248.3-3"/>
    <property type="match status" value="1"/>
</dbReference>
<reference evidence="3" key="3">
    <citation type="submission" date="2018-11" db="EMBL/GenBank/DDBJ databases">
        <authorList>
            <person name="Hwang Y.J."/>
            <person name="Hwang C.Y."/>
        </authorList>
    </citation>
    <scope>NUCLEOTIDE SEQUENCE</scope>
    <source>
        <strain evidence="3">R106</strain>
    </source>
</reference>
<evidence type="ECO:0000313" key="2">
    <source>
        <dbReference type="EMBL" id="AZG34992.1"/>
    </source>
</evidence>
<dbReference type="InterPro" id="IPR008249">
    <property type="entry name" value="UPF0231"/>
</dbReference>
<protein>
    <submittedName>
        <fullName evidence="3">UPF0231 family protein</fullName>
    </submittedName>
</protein>
<comment type="similarity">
    <text evidence="1">Belongs to the UPF0231 family.</text>
</comment>
<keyword evidence="4" id="KW-1185">Reference proteome</keyword>
<evidence type="ECO:0000313" key="4">
    <source>
        <dbReference type="Proteomes" id="UP000273778"/>
    </source>
</evidence>